<proteinExistence type="predicted"/>
<dbReference type="EMBL" id="BOPB01000028">
    <property type="protein sequence ID" value="GIJ23914.1"/>
    <property type="molecule type" value="Genomic_DNA"/>
</dbReference>
<evidence type="ECO:0000313" key="2">
    <source>
        <dbReference type="EMBL" id="GIJ23914.1"/>
    </source>
</evidence>
<accession>A0ABQ4J1A4</accession>
<evidence type="ECO:0000313" key="3">
    <source>
        <dbReference type="Proteomes" id="UP000643165"/>
    </source>
</evidence>
<gene>
    <name evidence="2" type="ORF">Vlu01_45380</name>
</gene>
<feature type="region of interest" description="Disordered" evidence="1">
    <location>
        <begin position="1"/>
        <end position="23"/>
    </location>
</feature>
<protein>
    <submittedName>
        <fullName evidence="2">Uncharacterized protein</fullName>
    </submittedName>
</protein>
<name>A0ABQ4J1A4_9ACTN</name>
<sequence length="71" mass="7508">MGARPPCAPSPHPRSPGRGTGIYDPDTATELVDEHTVTAIPFSTWGNRAPARCGSGFRELLAEACNDGTRN</sequence>
<comment type="caution">
    <text evidence="2">The sequence shown here is derived from an EMBL/GenBank/DDBJ whole genome shotgun (WGS) entry which is preliminary data.</text>
</comment>
<organism evidence="2 3">
    <name type="scientific">Micromonospora lutea</name>
    <dbReference type="NCBI Taxonomy" id="419825"/>
    <lineage>
        <taxon>Bacteria</taxon>
        <taxon>Bacillati</taxon>
        <taxon>Actinomycetota</taxon>
        <taxon>Actinomycetes</taxon>
        <taxon>Micromonosporales</taxon>
        <taxon>Micromonosporaceae</taxon>
        <taxon>Micromonospora</taxon>
    </lineage>
</organism>
<keyword evidence="3" id="KW-1185">Reference proteome</keyword>
<feature type="compositionally biased region" description="Pro residues" evidence="1">
    <location>
        <begin position="1"/>
        <end position="14"/>
    </location>
</feature>
<evidence type="ECO:0000256" key="1">
    <source>
        <dbReference type="SAM" id="MobiDB-lite"/>
    </source>
</evidence>
<dbReference type="Proteomes" id="UP000643165">
    <property type="component" value="Unassembled WGS sequence"/>
</dbReference>
<reference evidence="2 3" key="1">
    <citation type="submission" date="2021-01" db="EMBL/GenBank/DDBJ databases">
        <title>Whole genome shotgun sequence of Verrucosispora lutea NBRC 106530.</title>
        <authorList>
            <person name="Komaki H."/>
            <person name="Tamura T."/>
        </authorList>
    </citation>
    <scope>NUCLEOTIDE SEQUENCE [LARGE SCALE GENOMIC DNA]</scope>
    <source>
        <strain evidence="2 3">NBRC 106530</strain>
    </source>
</reference>